<dbReference type="InterPro" id="IPR012259">
    <property type="entry name" value="DHFR"/>
</dbReference>
<dbReference type="PROSITE" id="PS00075">
    <property type="entry name" value="DHFR_1"/>
    <property type="match status" value="1"/>
</dbReference>
<dbReference type="STRING" id="205917.A0A4Y9YX73"/>
<evidence type="ECO:0000259" key="8">
    <source>
        <dbReference type="PROSITE" id="PS51330"/>
    </source>
</evidence>
<keyword evidence="6" id="KW-0560">Oxidoreductase</keyword>
<dbReference type="GO" id="GO:0005739">
    <property type="term" value="C:mitochondrion"/>
    <property type="evidence" value="ECO:0007669"/>
    <property type="project" value="TreeGrafter"/>
</dbReference>
<dbReference type="InterPro" id="IPR001796">
    <property type="entry name" value="DHFR_dom"/>
</dbReference>
<keyword evidence="10" id="KW-1185">Reference proteome</keyword>
<dbReference type="Pfam" id="PF00186">
    <property type="entry name" value="DHFR_1"/>
    <property type="match status" value="1"/>
</dbReference>
<evidence type="ECO:0000256" key="6">
    <source>
        <dbReference type="ARBA" id="ARBA00023002"/>
    </source>
</evidence>
<evidence type="ECO:0000256" key="2">
    <source>
        <dbReference type="ARBA" id="ARBA00012856"/>
    </source>
</evidence>
<keyword evidence="5" id="KW-0521">NADP</keyword>
<dbReference type="PANTHER" id="PTHR48069:SF3">
    <property type="entry name" value="DIHYDROFOLATE REDUCTASE"/>
    <property type="match status" value="1"/>
</dbReference>
<keyword evidence="4" id="KW-0554">One-carbon metabolism</keyword>
<evidence type="ECO:0000313" key="9">
    <source>
        <dbReference type="EMBL" id="TFY66935.1"/>
    </source>
</evidence>
<dbReference type="InterPro" id="IPR017925">
    <property type="entry name" value="DHFR_CS"/>
</dbReference>
<dbReference type="CDD" id="cd00209">
    <property type="entry name" value="DHFR"/>
    <property type="match status" value="1"/>
</dbReference>
<dbReference type="GO" id="GO:0046654">
    <property type="term" value="P:tetrahydrofolate biosynthetic process"/>
    <property type="evidence" value="ECO:0007669"/>
    <property type="project" value="UniProtKB-UniPathway"/>
</dbReference>
<dbReference type="GO" id="GO:0050661">
    <property type="term" value="F:NADP binding"/>
    <property type="evidence" value="ECO:0007669"/>
    <property type="project" value="InterPro"/>
</dbReference>
<organism evidence="9 10">
    <name type="scientific">Dentipellis fragilis</name>
    <dbReference type="NCBI Taxonomy" id="205917"/>
    <lineage>
        <taxon>Eukaryota</taxon>
        <taxon>Fungi</taxon>
        <taxon>Dikarya</taxon>
        <taxon>Basidiomycota</taxon>
        <taxon>Agaricomycotina</taxon>
        <taxon>Agaricomycetes</taxon>
        <taxon>Russulales</taxon>
        <taxon>Hericiaceae</taxon>
        <taxon>Dentipellis</taxon>
    </lineage>
</organism>
<accession>A0A4Y9YX73</accession>
<dbReference type="Proteomes" id="UP000298327">
    <property type="component" value="Unassembled WGS sequence"/>
</dbReference>
<dbReference type="PANTHER" id="PTHR48069">
    <property type="entry name" value="DIHYDROFOLATE REDUCTASE"/>
    <property type="match status" value="1"/>
</dbReference>
<protein>
    <recommendedName>
        <fullName evidence="3">Dihydrofolate reductase</fullName>
        <ecNumber evidence="2">1.5.1.3</ecNumber>
    </recommendedName>
</protein>
<dbReference type="SUPFAM" id="SSF53597">
    <property type="entry name" value="Dihydrofolate reductase-like"/>
    <property type="match status" value="1"/>
</dbReference>
<dbReference type="GO" id="GO:0046655">
    <property type="term" value="P:folic acid metabolic process"/>
    <property type="evidence" value="ECO:0007669"/>
    <property type="project" value="TreeGrafter"/>
</dbReference>
<proteinExistence type="inferred from homology"/>
<comment type="pathway">
    <text evidence="1">Cofactor biosynthesis; tetrahydrofolate biosynthesis; 5,6,7,8-tetrahydrofolate from 7,8-dihydrofolate: step 1/1.</text>
</comment>
<dbReference type="GO" id="GO:0046452">
    <property type="term" value="P:dihydrofolate metabolic process"/>
    <property type="evidence" value="ECO:0007669"/>
    <property type="project" value="TreeGrafter"/>
</dbReference>
<dbReference type="EC" id="1.5.1.3" evidence="2"/>
<dbReference type="GO" id="GO:0004146">
    <property type="term" value="F:dihydrofolate reductase activity"/>
    <property type="evidence" value="ECO:0007669"/>
    <property type="project" value="UniProtKB-EC"/>
</dbReference>
<evidence type="ECO:0000256" key="3">
    <source>
        <dbReference type="ARBA" id="ARBA00018886"/>
    </source>
</evidence>
<comment type="similarity">
    <text evidence="7">Belongs to the dihydrofolate reductase family.</text>
</comment>
<dbReference type="EMBL" id="SEOQ01000207">
    <property type="protein sequence ID" value="TFY66935.1"/>
    <property type="molecule type" value="Genomic_DNA"/>
</dbReference>
<evidence type="ECO:0000256" key="4">
    <source>
        <dbReference type="ARBA" id="ARBA00022563"/>
    </source>
</evidence>
<evidence type="ECO:0000313" key="10">
    <source>
        <dbReference type="Proteomes" id="UP000298327"/>
    </source>
</evidence>
<dbReference type="AlphaFoldDB" id="A0A4Y9YX73"/>
<evidence type="ECO:0000256" key="7">
    <source>
        <dbReference type="RuleBase" id="RU004474"/>
    </source>
</evidence>
<dbReference type="InterPro" id="IPR024072">
    <property type="entry name" value="DHFR-like_dom_sf"/>
</dbReference>
<dbReference type="UniPathway" id="UPA00077">
    <property type="reaction ID" value="UER00158"/>
</dbReference>
<dbReference type="PRINTS" id="PR00070">
    <property type="entry name" value="DHFR"/>
</dbReference>
<gene>
    <name evidence="9" type="ORF">EVG20_g4156</name>
</gene>
<evidence type="ECO:0000256" key="5">
    <source>
        <dbReference type="ARBA" id="ARBA00022857"/>
    </source>
</evidence>
<dbReference type="Gene3D" id="3.40.430.10">
    <property type="entry name" value="Dihydrofolate Reductase, subunit A"/>
    <property type="match status" value="2"/>
</dbReference>
<evidence type="ECO:0000256" key="1">
    <source>
        <dbReference type="ARBA" id="ARBA00004903"/>
    </source>
</evidence>
<dbReference type="GO" id="GO:0006730">
    <property type="term" value="P:one-carbon metabolic process"/>
    <property type="evidence" value="ECO:0007669"/>
    <property type="project" value="UniProtKB-KW"/>
</dbReference>
<reference evidence="9 10" key="1">
    <citation type="submission" date="2019-02" db="EMBL/GenBank/DDBJ databases">
        <title>Genome sequencing of the rare red list fungi Dentipellis fragilis.</title>
        <authorList>
            <person name="Buettner E."/>
            <person name="Kellner H."/>
        </authorList>
    </citation>
    <scope>NUCLEOTIDE SEQUENCE [LARGE SCALE GENOMIC DNA]</scope>
    <source>
        <strain evidence="9 10">DSM 105465</strain>
    </source>
</reference>
<sequence>MSRLTLIVAATTANGIGKNAGLPWRLPNEMAYFARTTTRAPAGTANAVIMGRNTWESIPPRFRPLPGRVNVVVSHNPAYAEALALRASAPDAPFVDRVLLTRILAPAFEDCDVHMPDFLAGTSGEEAAAWRRASHEELQAWVGGEVTEGVQEERGVQYEFQMWVRCE</sequence>
<name>A0A4Y9YX73_9AGAM</name>
<feature type="domain" description="DHFR" evidence="8">
    <location>
        <begin position="3"/>
        <end position="167"/>
    </location>
</feature>
<dbReference type="OrthoDB" id="414698at2759"/>
<dbReference type="PROSITE" id="PS51330">
    <property type="entry name" value="DHFR_2"/>
    <property type="match status" value="1"/>
</dbReference>
<comment type="caution">
    <text evidence="9">The sequence shown here is derived from an EMBL/GenBank/DDBJ whole genome shotgun (WGS) entry which is preliminary data.</text>
</comment>